<dbReference type="InterPro" id="IPR032083">
    <property type="entry name" value="DUF4811"/>
</dbReference>
<dbReference type="EMBL" id="CP042387">
    <property type="protein sequence ID" value="QEA43874.1"/>
    <property type="molecule type" value="Genomic_DNA"/>
</dbReference>
<organism evidence="2 3">
    <name type="scientific">Leuconostoc lactis</name>
    <dbReference type="NCBI Taxonomy" id="1246"/>
    <lineage>
        <taxon>Bacteria</taxon>
        <taxon>Bacillati</taxon>
        <taxon>Bacillota</taxon>
        <taxon>Bacilli</taxon>
        <taxon>Lactobacillales</taxon>
        <taxon>Lactobacillaceae</taxon>
        <taxon>Leuconostoc</taxon>
    </lineage>
</organism>
<sequence length="226" mass="24904">MIIIILAVFAVLAFWANMTIKSTVTRYVTVTVMFIGLTLSVVAIVANMHSHFGMKTVVTTTKTEIYSAGSPQQQFGVLLYQSVGTAGKENVYIYKASPDAKKTTLAKPDLKTTSQRVAVAGDKAYKIVQTTRYVYRNNTYKFLFGWADNNHHLKHKHVIYQVPATWIAMTPDQAKSLAAKMAPKTPEEQAGAAAKQAELAALAKIDPDRAARAQVDQIKQVLQITQ</sequence>
<keyword evidence="1" id="KW-0812">Transmembrane</keyword>
<keyword evidence="3" id="KW-1185">Reference proteome</keyword>
<keyword evidence="1" id="KW-0472">Membrane</keyword>
<name>A0AAP9ECE7_LEULA</name>
<dbReference type="Pfam" id="PF16069">
    <property type="entry name" value="DUF4811"/>
    <property type="match status" value="1"/>
</dbReference>
<dbReference type="GeneID" id="66531327"/>
<accession>A0AAP9ECE7</accession>
<evidence type="ECO:0000313" key="3">
    <source>
        <dbReference type="Proteomes" id="UP000321298"/>
    </source>
</evidence>
<proteinExistence type="predicted"/>
<protein>
    <submittedName>
        <fullName evidence="2">DUF4811 domain-containing protein</fullName>
    </submittedName>
</protein>
<reference evidence="2 3" key="1">
    <citation type="submission" date="2019-06" db="EMBL/GenBank/DDBJ databases">
        <title>Genome analyses of bacteria isolated from kimchi.</title>
        <authorList>
            <person name="Lee S."/>
            <person name="Ahn S."/>
            <person name="Roh S."/>
        </authorList>
    </citation>
    <scope>NUCLEOTIDE SEQUENCE [LARGE SCALE GENOMIC DNA]</scope>
    <source>
        <strain evidence="2 3">CBA3625</strain>
    </source>
</reference>
<evidence type="ECO:0000313" key="2">
    <source>
        <dbReference type="EMBL" id="QEA43874.1"/>
    </source>
</evidence>
<gene>
    <name evidence="2" type="ORF">FGL83_03910</name>
</gene>
<keyword evidence="1" id="KW-1133">Transmembrane helix</keyword>
<dbReference type="Proteomes" id="UP000321298">
    <property type="component" value="Chromosome"/>
</dbReference>
<feature type="transmembrane region" description="Helical" evidence="1">
    <location>
        <begin position="26"/>
        <end position="46"/>
    </location>
</feature>
<dbReference type="AlphaFoldDB" id="A0AAP9ECE7"/>
<dbReference type="RefSeq" id="WP_147000931.1">
    <property type="nucleotide sequence ID" value="NZ_CP042387.1"/>
</dbReference>
<evidence type="ECO:0000256" key="1">
    <source>
        <dbReference type="SAM" id="Phobius"/>
    </source>
</evidence>